<organism evidence="9 10">
    <name type="scientific">Tepidiforma thermophila (strain KCTC 52669 / CGMCC 1.13589 / G233)</name>
    <dbReference type="NCBI Taxonomy" id="2761530"/>
    <lineage>
        <taxon>Bacteria</taxon>
        <taxon>Bacillati</taxon>
        <taxon>Chloroflexota</taxon>
        <taxon>Tepidiformia</taxon>
        <taxon>Tepidiformales</taxon>
        <taxon>Tepidiformaceae</taxon>
        <taxon>Tepidiforma</taxon>
    </lineage>
</organism>
<dbReference type="SUPFAM" id="SSF88723">
    <property type="entry name" value="PIN domain-like"/>
    <property type="match status" value="1"/>
</dbReference>
<keyword evidence="3" id="KW-0540">Nuclease</keyword>
<dbReference type="AlphaFoldDB" id="A0A2A9HC34"/>
<keyword evidence="4" id="KW-0479">Metal-binding</keyword>
<keyword evidence="2" id="KW-1277">Toxin-antitoxin system</keyword>
<dbReference type="Pfam" id="PF01850">
    <property type="entry name" value="PIN"/>
    <property type="match status" value="1"/>
</dbReference>
<evidence type="ECO:0000256" key="5">
    <source>
        <dbReference type="ARBA" id="ARBA00022801"/>
    </source>
</evidence>
<evidence type="ECO:0000313" key="9">
    <source>
        <dbReference type="EMBL" id="PFG73308.1"/>
    </source>
</evidence>
<evidence type="ECO:0000259" key="8">
    <source>
        <dbReference type="Pfam" id="PF01850"/>
    </source>
</evidence>
<dbReference type="PANTHER" id="PTHR33653">
    <property type="entry name" value="RIBONUCLEASE VAPC2"/>
    <property type="match status" value="1"/>
</dbReference>
<keyword evidence="9" id="KW-0255">Endonuclease</keyword>
<reference evidence="9 10" key="1">
    <citation type="submission" date="2017-09" db="EMBL/GenBank/DDBJ databases">
        <title>Sequencing the genomes of two abundant thermophiles in Great Basin hot springs: Thermocrinis jamiesonii and novel Chloroflexi Thermoflexus hugenholtzii.</title>
        <authorList>
            <person name="Hedlund B."/>
        </authorList>
    </citation>
    <scope>NUCLEOTIDE SEQUENCE [LARGE SCALE GENOMIC DNA]</scope>
    <source>
        <strain evidence="9 10">G233</strain>
    </source>
</reference>
<dbReference type="GO" id="GO:0004519">
    <property type="term" value="F:endonuclease activity"/>
    <property type="evidence" value="ECO:0007669"/>
    <property type="project" value="UniProtKB-KW"/>
</dbReference>
<evidence type="ECO:0000256" key="7">
    <source>
        <dbReference type="ARBA" id="ARBA00038093"/>
    </source>
</evidence>
<evidence type="ECO:0000256" key="4">
    <source>
        <dbReference type="ARBA" id="ARBA00022723"/>
    </source>
</evidence>
<sequence length="137" mass="15346">MPGCWSTPTCSPILRNDSRAAQFAPLLEGRVIVVSFQTVAELYRWAKERGFGKRRVRELEELLRRLVVVPSSNALCAEWAAIHAEARQRGLGISPQDAWIAATARLYDLPLLTNNRRDFEQVEGLTLLEPPRPAPPG</sequence>
<dbReference type="InterPro" id="IPR029060">
    <property type="entry name" value="PIN-like_dom_sf"/>
</dbReference>
<name>A0A2A9HC34_TEPT2</name>
<keyword evidence="5" id="KW-0378">Hydrolase</keyword>
<dbReference type="InterPro" id="IPR002716">
    <property type="entry name" value="PIN_dom"/>
</dbReference>
<evidence type="ECO:0000256" key="1">
    <source>
        <dbReference type="ARBA" id="ARBA00001946"/>
    </source>
</evidence>
<comment type="cofactor">
    <cofactor evidence="1">
        <name>Mg(2+)</name>
        <dbReference type="ChEBI" id="CHEBI:18420"/>
    </cofactor>
</comment>
<protein>
    <submittedName>
        <fullName evidence="9">tRNA(fMet)-specific endonuclease VapC</fullName>
    </submittedName>
</protein>
<dbReference type="InterPro" id="IPR050556">
    <property type="entry name" value="Type_II_TA_system_RNase"/>
</dbReference>
<dbReference type="Gene3D" id="3.40.50.1010">
    <property type="entry name" value="5'-nuclease"/>
    <property type="match status" value="1"/>
</dbReference>
<gene>
    <name evidence="9" type="ORF">A9A59_0503</name>
</gene>
<evidence type="ECO:0000256" key="3">
    <source>
        <dbReference type="ARBA" id="ARBA00022722"/>
    </source>
</evidence>
<dbReference type="PANTHER" id="PTHR33653:SF1">
    <property type="entry name" value="RIBONUCLEASE VAPC2"/>
    <property type="match status" value="1"/>
</dbReference>
<evidence type="ECO:0000313" key="10">
    <source>
        <dbReference type="Proteomes" id="UP000223071"/>
    </source>
</evidence>
<keyword evidence="10" id="KW-1185">Reference proteome</keyword>
<dbReference type="GO" id="GO:0046872">
    <property type="term" value="F:metal ion binding"/>
    <property type="evidence" value="ECO:0007669"/>
    <property type="project" value="UniProtKB-KW"/>
</dbReference>
<accession>A0A2A9HC34</accession>
<dbReference type="GO" id="GO:0016787">
    <property type="term" value="F:hydrolase activity"/>
    <property type="evidence" value="ECO:0007669"/>
    <property type="project" value="UniProtKB-KW"/>
</dbReference>
<feature type="domain" description="PIN" evidence="8">
    <location>
        <begin position="13"/>
        <end position="123"/>
    </location>
</feature>
<comment type="similarity">
    <text evidence="7">Belongs to the PINc/VapC protein family.</text>
</comment>
<evidence type="ECO:0000256" key="6">
    <source>
        <dbReference type="ARBA" id="ARBA00022842"/>
    </source>
</evidence>
<comment type="caution">
    <text evidence="9">The sequence shown here is derived from an EMBL/GenBank/DDBJ whole genome shotgun (WGS) entry which is preliminary data.</text>
</comment>
<keyword evidence="6" id="KW-0460">Magnesium</keyword>
<proteinExistence type="inferred from homology"/>
<dbReference type="EMBL" id="PDJQ01000001">
    <property type="protein sequence ID" value="PFG73308.1"/>
    <property type="molecule type" value="Genomic_DNA"/>
</dbReference>
<dbReference type="Proteomes" id="UP000223071">
    <property type="component" value="Unassembled WGS sequence"/>
</dbReference>
<evidence type="ECO:0000256" key="2">
    <source>
        <dbReference type="ARBA" id="ARBA00022649"/>
    </source>
</evidence>